<sequence length="76" mass="8853">MPKGDVKSAYRHLMLHVMHHTTVHLEGQFHGYSVPIRQYQYRQVQTTSISLVMSVSMTTYSSSLNETTALNWQKQR</sequence>
<protein>
    <submittedName>
        <fullName evidence="1">Uncharacterized protein</fullName>
    </submittedName>
</protein>
<dbReference type="AlphaFoldDB" id="A0A225WEC2"/>
<name>A0A225WEC2_9STRA</name>
<dbReference type="Proteomes" id="UP000198211">
    <property type="component" value="Unassembled WGS sequence"/>
</dbReference>
<proteinExistence type="predicted"/>
<evidence type="ECO:0000313" key="2">
    <source>
        <dbReference type="Proteomes" id="UP000198211"/>
    </source>
</evidence>
<dbReference type="EMBL" id="NBNE01001022">
    <property type="protein sequence ID" value="OWZ15955.1"/>
    <property type="molecule type" value="Genomic_DNA"/>
</dbReference>
<keyword evidence="2" id="KW-1185">Reference proteome</keyword>
<comment type="caution">
    <text evidence="1">The sequence shown here is derived from an EMBL/GenBank/DDBJ whole genome shotgun (WGS) entry which is preliminary data.</text>
</comment>
<reference evidence="2" key="1">
    <citation type="submission" date="2017-03" db="EMBL/GenBank/DDBJ databases">
        <title>Phytopthora megakarya and P. palmivora, two closely related causual agents of cacao black pod achieved similar genome size and gene model numbers by different mechanisms.</title>
        <authorList>
            <person name="Ali S."/>
            <person name="Shao J."/>
            <person name="Larry D.J."/>
            <person name="Kronmiller B."/>
            <person name="Shen D."/>
            <person name="Strem M.D."/>
            <person name="Melnick R.L."/>
            <person name="Guiltinan M.J."/>
            <person name="Tyler B.M."/>
            <person name="Meinhardt L.W."/>
            <person name="Bailey B.A."/>
        </authorList>
    </citation>
    <scope>NUCLEOTIDE SEQUENCE [LARGE SCALE GENOMIC DNA]</scope>
    <source>
        <strain evidence="2">zdho120</strain>
    </source>
</reference>
<evidence type="ECO:0000313" key="1">
    <source>
        <dbReference type="EMBL" id="OWZ15955.1"/>
    </source>
</evidence>
<gene>
    <name evidence="1" type="ORF">PHMEG_00010321</name>
</gene>
<organism evidence="1 2">
    <name type="scientific">Phytophthora megakarya</name>
    <dbReference type="NCBI Taxonomy" id="4795"/>
    <lineage>
        <taxon>Eukaryota</taxon>
        <taxon>Sar</taxon>
        <taxon>Stramenopiles</taxon>
        <taxon>Oomycota</taxon>
        <taxon>Peronosporomycetes</taxon>
        <taxon>Peronosporales</taxon>
        <taxon>Peronosporaceae</taxon>
        <taxon>Phytophthora</taxon>
    </lineage>
</organism>
<accession>A0A225WEC2</accession>